<organism evidence="6 7">
    <name type="scientific">Paenibacillus roseus</name>
    <dbReference type="NCBI Taxonomy" id="2798579"/>
    <lineage>
        <taxon>Bacteria</taxon>
        <taxon>Bacillati</taxon>
        <taxon>Bacillota</taxon>
        <taxon>Bacilli</taxon>
        <taxon>Bacillales</taxon>
        <taxon>Paenibacillaceae</taxon>
        <taxon>Paenibacillus</taxon>
    </lineage>
</organism>
<feature type="domain" description="SLH" evidence="5">
    <location>
        <begin position="701"/>
        <end position="762"/>
    </location>
</feature>
<feature type="compositionally biased region" description="Low complexity" evidence="3">
    <location>
        <begin position="322"/>
        <end position="339"/>
    </location>
</feature>
<accession>A0A934MPU5</accession>
<dbReference type="InterPro" id="IPR036116">
    <property type="entry name" value="FN3_sf"/>
</dbReference>
<proteinExistence type="predicted"/>
<dbReference type="InterPro" id="IPR001119">
    <property type="entry name" value="SLH_dom"/>
</dbReference>
<evidence type="ECO:0000313" key="7">
    <source>
        <dbReference type="Proteomes" id="UP000640274"/>
    </source>
</evidence>
<evidence type="ECO:0000259" key="4">
    <source>
        <dbReference type="PROSITE" id="PS50853"/>
    </source>
</evidence>
<feature type="domain" description="Fibronectin type-III" evidence="4">
    <location>
        <begin position="144"/>
        <end position="231"/>
    </location>
</feature>
<evidence type="ECO:0000256" key="1">
    <source>
        <dbReference type="ARBA" id="ARBA00004196"/>
    </source>
</evidence>
<dbReference type="PROSITE" id="PS51272">
    <property type="entry name" value="SLH"/>
    <property type="match status" value="3"/>
</dbReference>
<feature type="non-terminal residue" evidence="6">
    <location>
        <position position="1"/>
    </location>
</feature>
<comment type="caution">
    <text evidence="6">The sequence shown here is derived from an EMBL/GenBank/DDBJ whole genome shotgun (WGS) entry which is preliminary data.</text>
</comment>
<dbReference type="InterPro" id="IPR013783">
    <property type="entry name" value="Ig-like_fold"/>
</dbReference>
<dbReference type="PANTHER" id="PTHR13817:SF73">
    <property type="entry name" value="FIBRONECTIN TYPE-III DOMAIN-CONTAINING PROTEIN"/>
    <property type="match status" value="1"/>
</dbReference>
<feature type="domain" description="Fibronectin type-III" evidence="4">
    <location>
        <begin position="49"/>
        <end position="142"/>
    </location>
</feature>
<dbReference type="Proteomes" id="UP000640274">
    <property type="component" value="Unassembled WGS sequence"/>
</dbReference>
<dbReference type="EMBL" id="JAELUP010000022">
    <property type="protein sequence ID" value="MBJ6361238.1"/>
    <property type="molecule type" value="Genomic_DNA"/>
</dbReference>
<dbReference type="SUPFAM" id="SSF49265">
    <property type="entry name" value="Fibronectin type III"/>
    <property type="match status" value="2"/>
</dbReference>
<feature type="region of interest" description="Disordered" evidence="3">
    <location>
        <begin position="308"/>
        <end position="344"/>
    </location>
</feature>
<dbReference type="Gene3D" id="2.60.40.10">
    <property type="entry name" value="Immunoglobulins"/>
    <property type="match status" value="3"/>
</dbReference>
<dbReference type="PRINTS" id="PR00014">
    <property type="entry name" value="FNTYPEIII"/>
</dbReference>
<evidence type="ECO:0000256" key="2">
    <source>
        <dbReference type="ARBA" id="ARBA00022737"/>
    </source>
</evidence>
<dbReference type="NCBIfam" id="TIGR02543">
    <property type="entry name" value="List_Bact_rpt"/>
    <property type="match status" value="1"/>
</dbReference>
<dbReference type="PANTHER" id="PTHR13817">
    <property type="entry name" value="TITIN"/>
    <property type="match status" value="1"/>
</dbReference>
<dbReference type="AlphaFoldDB" id="A0A934MPU5"/>
<keyword evidence="7" id="KW-1185">Reference proteome</keyword>
<dbReference type="CDD" id="cd00063">
    <property type="entry name" value="FN3"/>
    <property type="match status" value="3"/>
</dbReference>
<reference evidence="6" key="1">
    <citation type="submission" date="2020-12" db="EMBL/GenBank/DDBJ databases">
        <authorList>
            <person name="Huq M.A."/>
        </authorList>
    </citation>
    <scope>NUCLEOTIDE SEQUENCE</scope>
    <source>
        <strain evidence="6">MAHUQ-46</strain>
    </source>
</reference>
<comment type="subcellular location">
    <subcellularLocation>
        <location evidence="1">Cell envelope</location>
    </subcellularLocation>
</comment>
<evidence type="ECO:0000313" key="6">
    <source>
        <dbReference type="EMBL" id="MBJ6361238.1"/>
    </source>
</evidence>
<keyword evidence="2" id="KW-0677">Repeat</keyword>
<evidence type="ECO:0000259" key="5">
    <source>
        <dbReference type="PROSITE" id="PS51272"/>
    </source>
</evidence>
<name>A0A934MPU5_9BACL</name>
<dbReference type="Pfam" id="PF09479">
    <property type="entry name" value="Flg_new"/>
    <property type="match status" value="1"/>
</dbReference>
<evidence type="ECO:0000256" key="3">
    <source>
        <dbReference type="SAM" id="MobiDB-lite"/>
    </source>
</evidence>
<dbReference type="GO" id="GO:0030313">
    <property type="term" value="C:cell envelope"/>
    <property type="evidence" value="ECO:0007669"/>
    <property type="project" value="UniProtKB-SubCell"/>
</dbReference>
<dbReference type="InterPro" id="IPR013378">
    <property type="entry name" value="InlB-like_B-rpt"/>
</dbReference>
<protein>
    <submittedName>
        <fullName evidence="6">S-layer homology domain-containing protein</fullName>
    </submittedName>
</protein>
<dbReference type="RefSeq" id="WP_199018788.1">
    <property type="nucleotide sequence ID" value="NZ_JAELUP010000022.1"/>
</dbReference>
<dbReference type="InterPro" id="IPR003961">
    <property type="entry name" value="FN3_dom"/>
</dbReference>
<dbReference type="Pfam" id="PF00041">
    <property type="entry name" value="fn3"/>
    <property type="match status" value="3"/>
</dbReference>
<dbReference type="InterPro" id="IPR050964">
    <property type="entry name" value="Striated_Muscle_Regulatory"/>
</dbReference>
<dbReference type="SMART" id="SM00060">
    <property type="entry name" value="FN3"/>
    <property type="match status" value="3"/>
</dbReference>
<gene>
    <name evidence="6" type="ORF">JFN88_07945</name>
</gene>
<sequence>ITEPQEPSKPGYNFSGWYKEAELTNAWNFENDTVPAGDITLYAKWNLEVPAAPQIQTVVSGDATVSISWTEVPFAAGYRIYQSSVHGQYSDPVATVDGSTYSYLAENLTNGVSYYFVVKAVNEAGESSASNEVNATPQVPAPGAPVLEQPVAGNSKVSLTWNLVDGSTGYKIYQSVTPDTFGDPVITVSDSVHSYDVTGLTNGTTYYFLVKATNPGGDSPASNVVSATPVTVPGIPTNVVAVSGSGTVKITFTPPADNGGSAITGYEVFNSNGDLVATGDADSSSITVTGLTNGTTYVFTVKAKNAVGSSDSSERSNYVVPYEPSSSNYNDSPSSDSSETQPADKGVNVLVNGKVIHAGTAITEEVRGQKVTRIVLDEEKLQQRLEAEAEGAVITIPVSSSSEVIIGELNGNMVKSMEKRKALLEVQTGRGSYLIPAQQINIDAISKQFGANIELKDIKIWIEIAAPSSETVQLVKNAASANGLIIAVPPVNFSVKAVYGDRTVEVTKFNAYVERTIAIPEGVAPNRLTTGVVVEPDGTVRHVPTKIVLTGGKYFAKINSLTNSTYTIVWHPVEFKDVANHWAKQAINNMGSRMVIQGAKNGQFSPDRDITRAEFAAIVVRGLGLKLENSQSSFVDVKSSDWYSQAIQTAHEYQLINGFKDGTFRPNEKITREQAMLIVSKAMAITGLQGARAGQSGTAILQSFSDSESVSQWALSGVADSVSSGVISGKNGNMLAPQTFITRAEVATIMQRLLQKSNLINE</sequence>
<feature type="domain" description="SLH" evidence="5">
    <location>
        <begin position="570"/>
        <end position="633"/>
    </location>
</feature>
<dbReference type="Gene3D" id="2.60.40.4270">
    <property type="entry name" value="Listeria-Bacteroides repeat domain"/>
    <property type="match status" value="1"/>
</dbReference>
<dbReference type="PROSITE" id="PS50853">
    <property type="entry name" value="FN3"/>
    <property type="match status" value="3"/>
</dbReference>
<dbReference type="InterPro" id="IPR042229">
    <property type="entry name" value="Listeria/Bacterioides_rpt_sf"/>
</dbReference>
<dbReference type="Pfam" id="PF00395">
    <property type="entry name" value="SLH"/>
    <property type="match status" value="3"/>
</dbReference>
<feature type="domain" description="Fibronectin type-III" evidence="4">
    <location>
        <begin position="232"/>
        <end position="323"/>
    </location>
</feature>
<feature type="domain" description="SLH" evidence="5">
    <location>
        <begin position="634"/>
        <end position="693"/>
    </location>
</feature>